<evidence type="ECO:0000256" key="1">
    <source>
        <dbReference type="ARBA" id="ARBA00004651"/>
    </source>
</evidence>
<keyword evidence="2" id="KW-0813">Transport</keyword>
<feature type="transmembrane region" description="Helical" evidence="6">
    <location>
        <begin position="360"/>
        <end position="381"/>
    </location>
</feature>
<dbReference type="PANTHER" id="PTHR43385">
    <property type="entry name" value="RIBOFLAVIN TRANSPORTER RIBJ"/>
    <property type="match status" value="1"/>
</dbReference>
<feature type="transmembrane region" description="Helical" evidence="6">
    <location>
        <begin position="207"/>
        <end position="227"/>
    </location>
</feature>
<feature type="transmembrane region" description="Helical" evidence="6">
    <location>
        <begin position="114"/>
        <end position="135"/>
    </location>
</feature>
<dbReference type="PANTHER" id="PTHR43385:SF1">
    <property type="entry name" value="RIBOFLAVIN TRANSPORTER RIBJ"/>
    <property type="match status" value="1"/>
</dbReference>
<dbReference type="EMBL" id="BAABBA010000021">
    <property type="protein sequence ID" value="GAA4289068.1"/>
    <property type="molecule type" value="Genomic_DNA"/>
</dbReference>
<dbReference type="SUPFAM" id="SSF103473">
    <property type="entry name" value="MFS general substrate transporter"/>
    <property type="match status" value="1"/>
</dbReference>
<dbReference type="InterPro" id="IPR052983">
    <property type="entry name" value="MFS_Riboflavin_Transporter"/>
</dbReference>
<comment type="subcellular location">
    <subcellularLocation>
        <location evidence="1">Cell membrane</location>
        <topology evidence="1">Multi-pass membrane protein</topology>
    </subcellularLocation>
</comment>
<evidence type="ECO:0000259" key="7">
    <source>
        <dbReference type="PROSITE" id="PS50850"/>
    </source>
</evidence>
<dbReference type="Gene3D" id="1.20.1250.20">
    <property type="entry name" value="MFS general substrate transporter like domains"/>
    <property type="match status" value="2"/>
</dbReference>
<keyword evidence="3 6" id="KW-0812">Transmembrane</keyword>
<feature type="transmembrane region" description="Helical" evidence="6">
    <location>
        <begin position="247"/>
        <end position="265"/>
    </location>
</feature>
<evidence type="ECO:0000313" key="9">
    <source>
        <dbReference type="Proteomes" id="UP001499841"/>
    </source>
</evidence>
<feature type="transmembrane region" description="Helical" evidence="6">
    <location>
        <begin position="82"/>
        <end position="107"/>
    </location>
</feature>
<protein>
    <submittedName>
        <fullName evidence="8">MFS transporter</fullName>
    </submittedName>
</protein>
<name>A0ABP8EYL8_9MICO</name>
<organism evidence="8 9">
    <name type="scientific">Georgenia daeguensis</name>
    <dbReference type="NCBI Taxonomy" id="908355"/>
    <lineage>
        <taxon>Bacteria</taxon>
        <taxon>Bacillati</taxon>
        <taxon>Actinomycetota</taxon>
        <taxon>Actinomycetes</taxon>
        <taxon>Micrococcales</taxon>
        <taxon>Bogoriellaceae</taxon>
        <taxon>Georgenia</taxon>
    </lineage>
</organism>
<feature type="domain" description="Major facilitator superfamily (MFS) profile" evidence="7">
    <location>
        <begin position="1"/>
        <end position="386"/>
    </location>
</feature>
<evidence type="ECO:0000256" key="6">
    <source>
        <dbReference type="SAM" id="Phobius"/>
    </source>
</evidence>
<dbReference type="PROSITE" id="PS50850">
    <property type="entry name" value="MFS"/>
    <property type="match status" value="1"/>
</dbReference>
<gene>
    <name evidence="8" type="ORF">GCM10022262_34290</name>
</gene>
<keyword evidence="5 6" id="KW-0472">Membrane</keyword>
<comment type="caution">
    <text evidence="8">The sequence shown here is derived from an EMBL/GenBank/DDBJ whole genome shotgun (WGS) entry which is preliminary data.</text>
</comment>
<dbReference type="RefSeq" id="WP_345043882.1">
    <property type="nucleotide sequence ID" value="NZ_BAABBA010000021.1"/>
</dbReference>
<evidence type="ECO:0000256" key="3">
    <source>
        <dbReference type="ARBA" id="ARBA00022692"/>
    </source>
</evidence>
<feature type="transmembrane region" description="Helical" evidence="6">
    <location>
        <begin position="58"/>
        <end position="76"/>
    </location>
</feature>
<sequence length="401" mass="40250">MSAPGQTAAISVFTDSLIAELGISRNALSTGYLIGTLAGAAAMPLVGRALDRFGVGRVMAVIAAIFGAVLLAMSVVTEIVGLTAGFVGIRMAGQGALGLAASTAVAVHVTRRRGLALGVTSAVGSGGISLAPVVLERLISHHGMATAWRVEGLVVWAVVIPLALIVFGRRPRATIPAPDGRGPQVTDSAAGRSDGAWTAGEALRTPMFWVIAAGLAASGMLSTGLNFHQIAVLGERGLTPAQAALNFVPQAVTTMTVTIAIGALADRFAPKLGLVISMALLAGSLLMLPVLDSGWTALVYGGLLGAAGGTVRTVEVAAYSYYFGTAHIGAIRGVSTTVSVGSTAFGPLALSLGAGLTGSYATAATLLAAVPAAVIVLALVVRPPARRRSAETSDQRVGAQS</sequence>
<keyword evidence="4 6" id="KW-1133">Transmembrane helix</keyword>
<dbReference type="Pfam" id="PF07690">
    <property type="entry name" value="MFS_1"/>
    <property type="match status" value="1"/>
</dbReference>
<dbReference type="Proteomes" id="UP001499841">
    <property type="component" value="Unassembled WGS sequence"/>
</dbReference>
<dbReference type="InterPro" id="IPR036259">
    <property type="entry name" value="MFS_trans_sf"/>
</dbReference>
<dbReference type="InterPro" id="IPR020846">
    <property type="entry name" value="MFS_dom"/>
</dbReference>
<accession>A0ABP8EYL8</accession>
<evidence type="ECO:0000256" key="5">
    <source>
        <dbReference type="ARBA" id="ARBA00023136"/>
    </source>
</evidence>
<feature type="transmembrane region" description="Helical" evidence="6">
    <location>
        <begin position="272"/>
        <end position="291"/>
    </location>
</feature>
<evidence type="ECO:0000256" key="4">
    <source>
        <dbReference type="ARBA" id="ARBA00022989"/>
    </source>
</evidence>
<evidence type="ECO:0000313" key="8">
    <source>
        <dbReference type="EMBL" id="GAA4289068.1"/>
    </source>
</evidence>
<feature type="transmembrane region" description="Helical" evidence="6">
    <location>
        <begin position="297"/>
        <end position="322"/>
    </location>
</feature>
<dbReference type="InterPro" id="IPR011701">
    <property type="entry name" value="MFS"/>
</dbReference>
<reference evidence="9" key="1">
    <citation type="journal article" date="2019" name="Int. J. Syst. Evol. Microbiol.">
        <title>The Global Catalogue of Microorganisms (GCM) 10K type strain sequencing project: providing services to taxonomists for standard genome sequencing and annotation.</title>
        <authorList>
            <consortium name="The Broad Institute Genomics Platform"/>
            <consortium name="The Broad Institute Genome Sequencing Center for Infectious Disease"/>
            <person name="Wu L."/>
            <person name="Ma J."/>
        </authorList>
    </citation>
    <scope>NUCLEOTIDE SEQUENCE [LARGE SCALE GENOMIC DNA]</scope>
    <source>
        <strain evidence="9">JCM 17459</strain>
    </source>
</reference>
<keyword evidence="9" id="KW-1185">Reference proteome</keyword>
<feature type="transmembrane region" description="Helical" evidence="6">
    <location>
        <begin position="334"/>
        <end position="354"/>
    </location>
</feature>
<feature type="transmembrane region" description="Helical" evidence="6">
    <location>
        <begin position="147"/>
        <end position="167"/>
    </location>
</feature>
<feature type="transmembrane region" description="Helical" evidence="6">
    <location>
        <begin position="27"/>
        <end position="46"/>
    </location>
</feature>
<proteinExistence type="predicted"/>
<evidence type="ECO:0000256" key="2">
    <source>
        <dbReference type="ARBA" id="ARBA00022448"/>
    </source>
</evidence>